<feature type="compositionally biased region" description="Polar residues" evidence="1">
    <location>
        <begin position="726"/>
        <end position="736"/>
    </location>
</feature>
<feature type="region of interest" description="Disordered" evidence="1">
    <location>
        <begin position="718"/>
        <end position="832"/>
    </location>
</feature>
<dbReference type="AlphaFoldDB" id="A0A8A3P690"/>
<feature type="compositionally biased region" description="Low complexity" evidence="1">
    <location>
        <begin position="901"/>
        <end position="913"/>
    </location>
</feature>
<feature type="compositionally biased region" description="Low complexity" evidence="1">
    <location>
        <begin position="431"/>
        <end position="447"/>
    </location>
</feature>
<dbReference type="Proteomes" id="UP000672032">
    <property type="component" value="Chromosome 2"/>
</dbReference>
<protein>
    <submittedName>
        <fullName evidence="2">Uncharacterized protein</fullName>
    </submittedName>
</protein>
<feature type="region of interest" description="Disordered" evidence="1">
    <location>
        <begin position="382"/>
        <end position="510"/>
    </location>
</feature>
<reference evidence="2" key="1">
    <citation type="submission" date="2020-10" db="EMBL/GenBank/DDBJ databases">
        <title>Genome Sequence of Monilinia vaccinii-corymbosi Sheds Light on Mummy Berry Disease Infection of Blueberry and Mating Type.</title>
        <authorList>
            <person name="Yow A.G."/>
            <person name="Zhang Y."/>
            <person name="Bansal K."/>
            <person name="Eacker S.M."/>
            <person name="Sullivan S."/>
            <person name="Liachko I."/>
            <person name="Cubeta M.A."/>
            <person name="Rollins J.A."/>
            <person name="Ashrafi H."/>
        </authorList>
    </citation>
    <scope>NUCLEOTIDE SEQUENCE</scope>
    <source>
        <strain evidence="2">RL-1</strain>
    </source>
</reference>
<dbReference type="OrthoDB" id="5422613at2759"/>
<accession>A0A8A3P690</accession>
<evidence type="ECO:0000313" key="3">
    <source>
        <dbReference type="Proteomes" id="UP000672032"/>
    </source>
</evidence>
<feature type="compositionally biased region" description="Polar residues" evidence="1">
    <location>
        <begin position="448"/>
        <end position="462"/>
    </location>
</feature>
<feature type="compositionally biased region" description="Basic and acidic residues" evidence="1">
    <location>
        <begin position="919"/>
        <end position="930"/>
    </location>
</feature>
<feature type="region of interest" description="Disordered" evidence="1">
    <location>
        <begin position="556"/>
        <end position="591"/>
    </location>
</feature>
<feature type="region of interest" description="Disordered" evidence="1">
    <location>
        <begin position="867"/>
        <end position="947"/>
    </location>
</feature>
<name>A0A8A3P690_9HELO</name>
<evidence type="ECO:0000256" key="1">
    <source>
        <dbReference type="SAM" id="MobiDB-lite"/>
    </source>
</evidence>
<feature type="compositionally biased region" description="Polar residues" evidence="1">
    <location>
        <begin position="492"/>
        <end position="505"/>
    </location>
</feature>
<feature type="compositionally biased region" description="Polar residues" evidence="1">
    <location>
        <begin position="56"/>
        <end position="72"/>
    </location>
</feature>
<feature type="region of interest" description="Disordered" evidence="1">
    <location>
        <begin position="128"/>
        <end position="149"/>
    </location>
</feature>
<keyword evidence="3" id="KW-1185">Reference proteome</keyword>
<feature type="region of interest" description="Disordered" evidence="1">
    <location>
        <begin position="43"/>
        <end position="72"/>
    </location>
</feature>
<feature type="compositionally biased region" description="Polar residues" evidence="1">
    <location>
        <begin position="556"/>
        <end position="578"/>
    </location>
</feature>
<organism evidence="2 3">
    <name type="scientific">Monilinia vaccinii-corymbosi</name>
    <dbReference type="NCBI Taxonomy" id="61207"/>
    <lineage>
        <taxon>Eukaryota</taxon>
        <taxon>Fungi</taxon>
        <taxon>Dikarya</taxon>
        <taxon>Ascomycota</taxon>
        <taxon>Pezizomycotina</taxon>
        <taxon>Leotiomycetes</taxon>
        <taxon>Helotiales</taxon>
        <taxon>Sclerotiniaceae</taxon>
        <taxon>Monilinia</taxon>
    </lineage>
</organism>
<feature type="compositionally biased region" description="Polar residues" evidence="1">
    <location>
        <begin position="874"/>
        <end position="890"/>
    </location>
</feature>
<feature type="compositionally biased region" description="Pro residues" evidence="1">
    <location>
        <begin position="769"/>
        <end position="778"/>
    </location>
</feature>
<proteinExistence type="predicted"/>
<feature type="compositionally biased region" description="Polar residues" evidence="1">
    <location>
        <begin position="821"/>
        <end position="832"/>
    </location>
</feature>
<evidence type="ECO:0000313" key="2">
    <source>
        <dbReference type="EMBL" id="QSZ32064.1"/>
    </source>
</evidence>
<feature type="compositionally biased region" description="Polar residues" evidence="1">
    <location>
        <begin position="744"/>
        <end position="766"/>
    </location>
</feature>
<dbReference type="EMBL" id="CP063406">
    <property type="protein sequence ID" value="QSZ32064.1"/>
    <property type="molecule type" value="Genomic_DNA"/>
</dbReference>
<sequence>MDGDHSGPEGASSYAKIDIKQRIAQGKLKATEKRAAEIAARKADQGAAFARPSPTPFISNDQLQPSPLLPSSATQNECLERAKSPEALSKEIDGAGDFKLQESIMRMILKCPGAKEIAESFSILNDVQSDKEEDHGGRHGHKENGRTGHIEISGANENETTAVGNILQLANDISAKYLALARASGSCNPPYNQIPSIRNGSLCNNFPKDFSFEAFNNLVDSSIVREDSSDLDSPIPIDLNGQKLARSSVPKDEKNLLAQETMSRAESSGSEEDKYADLTNKIPIHHNCDRCGKLIVLPKGFVVPNSRMDLQSLPAQEESLSELSPEAPPGSVLKHFGQSSTPAQVEENKLGKMTAGTDRSNIIDKDIEDTIVIDNRAWHDSASPGLVANQTKIDGQSRPRKRKAEKIEGEAFYPFPIGPKRRCGRPSLYYSETPSGSSPTGSTHVSTLVSTPMKNQSSQDTSNPKKRGRPFGSKSRSKSEEVWQRTGLMGQLGSSQPNRPTGQHQSARKAREITQSLLNAELDSMQDVTFESESPIQTPTLQEPKFSRRTSYMIQSPGTTNIRGLSARNTAPRQNSSFKCEPPKGSEVQRGNGSMAIATPESVLASSSSGGTVPAVPKVDERYNQSPRISNLDFSADQELQRSIEEQEIRNANRPLPLAITSNESGSTFAKVVDSIVGPKTDTIRGISEGSGLSNVIRRMSDGTQDQEGNSVARELITDQDKSHRQPQISPDQISNADPPRASSALQPSPMFTTTTSLIPAPSHSNAPEPRPLPPPPHQYRSRPKKHCAIPTLGSGLSTPALHHSSSIIHPRRSSPPNIDGTGSSTRPLLPTVSESHSLPLAAPYHRQRHPETAAYPTPPLLSVVTESHALPTSPRSRNSLSASGDSNCVTDLRAGSLNEQSSNSNQKFSSTSVISDSTNERRDELRSHGEQSSSDEQGLSLIDRGRYDVVRRYMEEKYRTT</sequence>
<gene>
    <name evidence="2" type="ORF">DSL72_001633</name>
</gene>